<evidence type="ECO:0000256" key="1">
    <source>
        <dbReference type="ARBA" id="ARBA00005781"/>
    </source>
</evidence>
<keyword evidence="3" id="KW-0687">Ribonucleoprotein</keyword>
<dbReference type="OMA" id="NIMEIKV"/>
<dbReference type="SUPFAM" id="SSF50104">
    <property type="entry name" value="Translation proteins SH3-like domain"/>
    <property type="match status" value="1"/>
</dbReference>
<reference evidence="5" key="1">
    <citation type="journal article" date="2013" name="Science">
        <title>The Amborella genome and the evolution of flowering plants.</title>
        <authorList>
            <consortium name="Amborella Genome Project"/>
        </authorList>
    </citation>
    <scope>NUCLEOTIDE SEQUENCE [LARGE SCALE GENOMIC DNA]</scope>
</reference>
<accession>W1NY15</accession>
<gene>
    <name evidence="4" type="ORF">AMTR_s00111p00125340</name>
</gene>
<proteinExistence type="inferred from homology"/>
<protein>
    <recommendedName>
        <fullName evidence="6">Ribosomal protein L19</fullName>
    </recommendedName>
</protein>
<evidence type="ECO:0000313" key="5">
    <source>
        <dbReference type="Proteomes" id="UP000017836"/>
    </source>
</evidence>
<dbReference type="GO" id="GO:0003735">
    <property type="term" value="F:structural constituent of ribosome"/>
    <property type="evidence" value="ECO:0000318"/>
    <property type="project" value="GO_Central"/>
</dbReference>
<dbReference type="PANTHER" id="PTHR15680:SF9">
    <property type="entry name" value="LARGE RIBOSOMAL SUBUNIT PROTEIN BL19M"/>
    <property type="match status" value="1"/>
</dbReference>
<sequence>MPVPLCMKSIVASPESLGARPLSLLNDMRRPDFRHSVTGRLGPIRSITTINGPEATVTDGSATSPDITMPPRIKFKRPDKTAKHIMQILDKEAVEEVRKEREIPDIRPGYIIQMKVVVPENKRRVSVLKAIVIARRNAGLNSTFRVRRLVAGVGVEAVYPLYSPNIMEIKVLDKKKVRRAKLYYLRDKINPLKK</sequence>
<dbReference type="Gene3D" id="2.30.30.790">
    <property type="match status" value="1"/>
</dbReference>
<dbReference type="EMBL" id="KI394940">
    <property type="protein sequence ID" value="ERN00234.1"/>
    <property type="molecule type" value="Genomic_DNA"/>
</dbReference>
<dbReference type="InterPro" id="IPR008991">
    <property type="entry name" value="Translation_prot_SH3-like_sf"/>
</dbReference>
<dbReference type="HOGENOM" id="CLU_076458_2_0_1"/>
<dbReference type="Gramene" id="ERN00234">
    <property type="protein sequence ID" value="ERN00234"/>
    <property type="gene ID" value="AMTR_s00111p00125340"/>
</dbReference>
<dbReference type="GO" id="GO:0006412">
    <property type="term" value="P:translation"/>
    <property type="evidence" value="ECO:0007669"/>
    <property type="project" value="InterPro"/>
</dbReference>
<dbReference type="AlphaFoldDB" id="W1NY15"/>
<dbReference type="GO" id="GO:0005840">
    <property type="term" value="C:ribosome"/>
    <property type="evidence" value="ECO:0007669"/>
    <property type="project" value="UniProtKB-KW"/>
</dbReference>
<comment type="similarity">
    <text evidence="1">Belongs to the bacterial ribosomal protein bL19 family.</text>
</comment>
<dbReference type="InterPro" id="IPR038657">
    <property type="entry name" value="Ribosomal_bL19_sf"/>
</dbReference>
<dbReference type="STRING" id="13333.W1NY15"/>
<dbReference type="eggNOG" id="KOG1698">
    <property type="taxonomic scope" value="Eukaryota"/>
</dbReference>
<evidence type="ECO:0000313" key="4">
    <source>
        <dbReference type="EMBL" id="ERN00234.1"/>
    </source>
</evidence>
<evidence type="ECO:0000256" key="2">
    <source>
        <dbReference type="ARBA" id="ARBA00022980"/>
    </source>
</evidence>
<dbReference type="Pfam" id="PF01245">
    <property type="entry name" value="Ribosomal_L19"/>
    <property type="match status" value="1"/>
</dbReference>
<evidence type="ECO:0000256" key="3">
    <source>
        <dbReference type="ARBA" id="ARBA00023274"/>
    </source>
</evidence>
<dbReference type="FunFam" id="2.30.30.790:FF:000003">
    <property type="entry name" value="50S ribosomal protein L19, chloroplastic"/>
    <property type="match status" value="1"/>
</dbReference>
<dbReference type="NCBIfam" id="TIGR01024">
    <property type="entry name" value="rplS_bact"/>
    <property type="match status" value="1"/>
</dbReference>
<dbReference type="Proteomes" id="UP000017836">
    <property type="component" value="Unassembled WGS sequence"/>
</dbReference>
<organism evidence="4 5">
    <name type="scientific">Amborella trichopoda</name>
    <dbReference type="NCBI Taxonomy" id="13333"/>
    <lineage>
        <taxon>Eukaryota</taxon>
        <taxon>Viridiplantae</taxon>
        <taxon>Streptophyta</taxon>
        <taxon>Embryophyta</taxon>
        <taxon>Tracheophyta</taxon>
        <taxon>Spermatophyta</taxon>
        <taxon>Magnoliopsida</taxon>
        <taxon>Amborellales</taxon>
        <taxon>Amborellaceae</taxon>
        <taxon>Amborella</taxon>
    </lineage>
</organism>
<evidence type="ECO:0008006" key="6">
    <source>
        <dbReference type="Google" id="ProtNLM"/>
    </source>
</evidence>
<dbReference type="InterPro" id="IPR001857">
    <property type="entry name" value="Ribosomal_bL19"/>
</dbReference>
<keyword evidence="2" id="KW-0689">Ribosomal protein</keyword>
<keyword evidence="5" id="KW-1185">Reference proteome</keyword>
<dbReference type="PRINTS" id="PR00061">
    <property type="entry name" value="RIBOSOMALL19"/>
</dbReference>
<name>W1NY15_AMBTC</name>
<dbReference type="GO" id="GO:1990904">
    <property type="term" value="C:ribonucleoprotein complex"/>
    <property type="evidence" value="ECO:0007669"/>
    <property type="project" value="UniProtKB-KW"/>
</dbReference>
<dbReference type="PANTHER" id="PTHR15680">
    <property type="entry name" value="RIBOSOMAL PROTEIN L19"/>
    <property type="match status" value="1"/>
</dbReference>